<protein>
    <submittedName>
        <fullName evidence="1">Uncharacterized protein</fullName>
    </submittedName>
</protein>
<reference evidence="1" key="1">
    <citation type="journal article" date="2019" name="Science">
        <title>Mutation of a bHLH transcription factor allowed almond domestication.</title>
        <authorList>
            <person name="Sanchez-Perez R."/>
            <person name="Pavan S."/>
            <person name="Mazzeo R."/>
            <person name="Moldovan C."/>
            <person name="Aiese Cigliano R."/>
            <person name="Del Cueto J."/>
            <person name="Ricciardi F."/>
            <person name="Lotti C."/>
            <person name="Ricciardi L."/>
            <person name="Dicenta F."/>
            <person name="Lopez-Marques R.L."/>
            <person name="Lindberg Moller B."/>
        </authorList>
    </citation>
    <scope>NUCLEOTIDE SEQUENCE</scope>
</reference>
<dbReference type="AlphaFoldDB" id="A0A4Y1RE07"/>
<gene>
    <name evidence="1" type="ORF">Prudu_013068</name>
</gene>
<evidence type="ECO:0000313" key="1">
    <source>
        <dbReference type="EMBL" id="BBH02490.1"/>
    </source>
</evidence>
<name>A0A4Y1RE07_PRUDU</name>
<sequence>MVEALICSQNWIRSEDISSLQYVPRIEEMEFYESIEMGCFVKVLKEK</sequence>
<proteinExistence type="predicted"/>
<organism evidence="1">
    <name type="scientific">Prunus dulcis</name>
    <name type="common">Almond</name>
    <name type="synonym">Amygdalus dulcis</name>
    <dbReference type="NCBI Taxonomy" id="3755"/>
    <lineage>
        <taxon>Eukaryota</taxon>
        <taxon>Viridiplantae</taxon>
        <taxon>Streptophyta</taxon>
        <taxon>Embryophyta</taxon>
        <taxon>Tracheophyta</taxon>
        <taxon>Spermatophyta</taxon>
        <taxon>Magnoliopsida</taxon>
        <taxon>eudicotyledons</taxon>
        <taxon>Gunneridae</taxon>
        <taxon>Pentapetalae</taxon>
        <taxon>rosids</taxon>
        <taxon>fabids</taxon>
        <taxon>Rosales</taxon>
        <taxon>Rosaceae</taxon>
        <taxon>Amygdaloideae</taxon>
        <taxon>Amygdaleae</taxon>
        <taxon>Prunus</taxon>
    </lineage>
</organism>
<accession>A0A4Y1RE07</accession>
<dbReference type="EMBL" id="AP019300">
    <property type="protein sequence ID" value="BBH02490.1"/>
    <property type="molecule type" value="Genomic_DNA"/>
</dbReference>